<gene>
    <name evidence="1" type="ORF">CYNAS_LOCUS9578</name>
</gene>
<accession>A0AA36GSM5</accession>
<name>A0AA36GSM5_CYLNA</name>
<reference evidence="1" key="1">
    <citation type="submission" date="2023-07" db="EMBL/GenBank/DDBJ databases">
        <authorList>
            <consortium name="CYATHOMIX"/>
        </authorList>
    </citation>
    <scope>NUCLEOTIDE SEQUENCE</scope>
    <source>
        <strain evidence="1">N/A</strain>
    </source>
</reference>
<dbReference type="EMBL" id="CATQJL010000223">
    <property type="protein sequence ID" value="CAJ0597595.1"/>
    <property type="molecule type" value="Genomic_DNA"/>
</dbReference>
<evidence type="ECO:0000313" key="1">
    <source>
        <dbReference type="EMBL" id="CAJ0597595.1"/>
    </source>
</evidence>
<sequence>MDSIKFVKRLTLQAIVMTSKGFIHYPSTFDGPGIPLRRAPIICHGSDKTWDSRLQYRSATGSRVNVALEHALTKRMASMAEADVKIAQALGPEACFGGLRVAESAVCAKRMYLEKKYAILSKVDALVDRIQINVNVQTSGPPPKQQQTKVVDDNIEEPLLSQCYTILV</sequence>
<dbReference type="Proteomes" id="UP001176961">
    <property type="component" value="Unassembled WGS sequence"/>
</dbReference>
<dbReference type="AlphaFoldDB" id="A0AA36GSM5"/>
<evidence type="ECO:0000313" key="2">
    <source>
        <dbReference type="Proteomes" id="UP001176961"/>
    </source>
</evidence>
<keyword evidence="2" id="KW-1185">Reference proteome</keyword>
<protein>
    <submittedName>
        <fullName evidence="1">Uncharacterized protein</fullName>
    </submittedName>
</protein>
<proteinExistence type="predicted"/>
<organism evidence="1 2">
    <name type="scientific">Cylicocyclus nassatus</name>
    <name type="common">Nematode worm</name>
    <dbReference type="NCBI Taxonomy" id="53992"/>
    <lineage>
        <taxon>Eukaryota</taxon>
        <taxon>Metazoa</taxon>
        <taxon>Ecdysozoa</taxon>
        <taxon>Nematoda</taxon>
        <taxon>Chromadorea</taxon>
        <taxon>Rhabditida</taxon>
        <taxon>Rhabditina</taxon>
        <taxon>Rhabditomorpha</taxon>
        <taxon>Strongyloidea</taxon>
        <taxon>Strongylidae</taxon>
        <taxon>Cylicocyclus</taxon>
    </lineage>
</organism>
<comment type="caution">
    <text evidence="1">The sequence shown here is derived from an EMBL/GenBank/DDBJ whole genome shotgun (WGS) entry which is preliminary data.</text>
</comment>